<organism evidence="8 9">
    <name type="scientific">Phyllotreta striolata</name>
    <name type="common">Striped flea beetle</name>
    <name type="synonym">Crioceris striolata</name>
    <dbReference type="NCBI Taxonomy" id="444603"/>
    <lineage>
        <taxon>Eukaryota</taxon>
        <taxon>Metazoa</taxon>
        <taxon>Ecdysozoa</taxon>
        <taxon>Arthropoda</taxon>
        <taxon>Hexapoda</taxon>
        <taxon>Insecta</taxon>
        <taxon>Pterygota</taxon>
        <taxon>Neoptera</taxon>
        <taxon>Endopterygota</taxon>
        <taxon>Coleoptera</taxon>
        <taxon>Polyphaga</taxon>
        <taxon>Cucujiformia</taxon>
        <taxon>Chrysomeloidea</taxon>
        <taxon>Chrysomelidae</taxon>
        <taxon>Galerucinae</taxon>
        <taxon>Alticini</taxon>
        <taxon>Phyllotreta</taxon>
    </lineage>
</organism>
<evidence type="ECO:0000256" key="1">
    <source>
        <dbReference type="ARBA" id="ARBA00005964"/>
    </source>
</evidence>
<keyword evidence="4" id="KW-1015">Disulfide bond</keyword>
<evidence type="ECO:0000256" key="5">
    <source>
        <dbReference type="ARBA" id="ARBA00023180"/>
    </source>
</evidence>
<keyword evidence="9" id="KW-1185">Reference proteome</keyword>
<dbReference type="GO" id="GO:0052689">
    <property type="term" value="F:carboxylic ester hydrolase activity"/>
    <property type="evidence" value="ECO:0007669"/>
    <property type="project" value="UniProtKB-KW"/>
</dbReference>
<dbReference type="PANTHER" id="PTHR43142:SF1">
    <property type="entry name" value="CARBOXYLIC ESTER HYDROLASE"/>
    <property type="match status" value="1"/>
</dbReference>
<evidence type="ECO:0000256" key="2">
    <source>
        <dbReference type="ARBA" id="ARBA00022487"/>
    </source>
</evidence>
<dbReference type="EC" id="3.1.1.-" evidence="6"/>
<dbReference type="SUPFAM" id="SSF53474">
    <property type="entry name" value="alpha/beta-Hydrolases"/>
    <property type="match status" value="1"/>
</dbReference>
<proteinExistence type="inferred from homology"/>
<keyword evidence="2" id="KW-0719">Serine esterase</keyword>
<keyword evidence="3 6" id="KW-0378">Hydrolase</keyword>
<reference evidence="8" key="1">
    <citation type="submission" date="2022-01" db="EMBL/GenBank/DDBJ databases">
        <authorList>
            <person name="King R."/>
        </authorList>
    </citation>
    <scope>NUCLEOTIDE SEQUENCE</scope>
</reference>
<sequence length="543" mass="61794">MMPTTNKIIVQTVEGQLQGCIKENLDGEKFFCFLGVPYAQPPVGNLRFKDPRPLQKWSGIKDATKEGEPFIQKDTLITMTNLVFGGEDGLHLNLFTKKLNSQESKLNPVMVWIHGGGFREGRNNTDVHGPEFLMLEDIVLVCINYRLGILGSLKLDDPSLEVPGNAGLKDQIEALKWIQRNIRNFGGDPKNVTIFGESAGAASVHFLVLSPLAKGLFHRAILQSGSAINNWAVGPKFLPKILAAANKKNVSEKEALDYLRSLSLRELLHMQVNNTDAFGGSYSPMIEKESPTACITKEPIEYITSGEYNKVPMMMGYCSFEMLFIKALFPEELKYYNHEMIFSKSLKIDETDNLVQNYLPKLKEHYEENERGSLELASDAFFSMGVIGAAINHAKTSNQPVYLYQFSLDTERNYVKVKKNIKDRGKICQRKYHLWLNKFAILGCSHLDDTGYLFKTTLPLPRKGSEADKYVRRIVKLWTSFAKYGKPTLETDYGTVDWKPVERDVTYYVDIDKKSELKINPKREKVEFWKRVYRENSSTANYL</sequence>
<dbReference type="Gene3D" id="3.40.50.1820">
    <property type="entry name" value="alpha/beta hydrolase"/>
    <property type="match status" value="1"/>
</dbReference>
<dbReference type="InterPro" id="IPR029058">
    <property type="entry name" value="AB_hydrolase_fold"/>
</dbReference>
<evidence type="ECO:0000256" key="6">
    <source>
        <dbReference type="RuleBase" id="RU361235"/>
    </source>
</evidence>
<comment type="similarity">
    <text evidence="1 6">Belongs to the type-B carboxylesterase/lipase family.</text>
</comment>
<protein>
    <recommendedName>
        <fullName evidence="6">Carboxylic ester hydrolase</fullName>
        <ecNumber evidence="6">3.1.1.-</ecNumber>
    </recommendedName>
</protein>
<dbReference type="OrthoDB" id="19653at2759"/>
<gene>
    <name evidence="8" type="ORF">PHYEVI_LOCUS9119</name>
</gene>
<evidence type="ECO:0000256" key="4">
    <source>
        <dbReference type="ARBA" id="ARBA00023157"/>
    </source>
</evidence>
<evidence type="ECO:0000313" key="8">
    <source>
        <dbReference type="EMBL" id="CAG9862813.1"/>
    </source>
</evidence>
<accession>A0A9N9TPW7</accession>
<dbReference type="PROSITE" id="PS00122">
    <property type="entry name" value="CARBOXYLESTERASE_B_1"/>
    <property type="match status" value="1"/>
</dbReference>
<dbReference type="Pfam" id="PF00135">
    <property type="entry name" value="COesterase"/>
    <property type="match status" value="1"/>
</dbReference>
<dbReference type="PANTHER" id="PTHR43142">
    <property type="entry name" value="CARBOXYLIC ESTER HYDROLASE"/>
    <property type="match status" value="1"/>
</dbReference>
<keyword evidence="5" id="KW-0325">Glycoprotein</keyword>
<dbReference type="InterPro" id="IPR002018">
    <property type="entry name" value="CarbesteraseB"/>
</dbReference>
<name>A0A9N9TPW7_PHYSR</name>
<feature type="domain" description="Carboxylesterase type B" evidence="7">
    <location>
        <begin position="8"/>
        <end position="529"/>
    </location>
</feature>
<evidence type="ECO:0000313" key="9">
    <source>
        <dbReference type="Proteomes" id="UP001153712"/>
    </source>
</evidence>
<evidence type="ECO:0000259" key="7">
    <source>
        <dbReference type="Pfam" id="PF00135"/>
    </source>
</evidence>
<dbReference type="Proteomes" id="UP001153712">
    <property type="component" value="Chromosome 6"/>
</dbReference>
<dbReference type="EMBL" id="OU900099">
    <property type="protein sequence ID" value="CAG9862813.1"/>
    <property type="molecule type" value="Genomic_DNA"/>
</dbReference>
<evidence type="ECO:0000256" key="3">
    <source>
        <dbReference type="ARBA" id="ARBA00022801"/>
    </source>
</evidence>
<dbReference type="AlphaFoldDB" id="A0A9N9TPW7"/>
<dbReference type="InterPro" id="IPR019826">
    <property type="entry name" value="Carboxylesterase_B_AS"/>
</dbReference>